<feature type="domain" description="Methyltransferase small" evidence="6">
    <location>
        <begin position="106"/>
        <end position="197"/>
    </location>
</feature>
<keyword evidence="1 5" id="KW-0489">Methyltransferase</keyword>
<dbReference type="InterPro" id="IPR040758">
    <property type="entry name" value="PrmC_N"/>
</dbReference>
<dbReference type="InterPro" id="IPR007848">
    <property type="entry name" value="Small_mtfrase_dom"/>
</dbReference>
<dbReference type="PROSITE" id="PS00092">
    <property type="entry name" value="N6_MTASE"/>
    <property type="match status" value="1"/>
</dbReference>
<feature type="binding site" evidence="5">
    <location>
        <begin position="181"/>
        <end position="184"/>
    </location>
    <ligand>
        <name>substrate</name>
    </ligand>
</feature>
<dbReference type="NCBIfam" id="TIGR03534">
    <property type="entry name" value="RF_mod_PrmC"/>
    <property type="match status" value="1"/>
</dbReference>
<dbReference type="Pfam" id="PF05175">
    <property type="entry name" value="MTS"/>
    <property type="match status" value="1"/>
</dbReference>
<comment type="function">
    <text evidence="5">Methylates the class 1 translation termination release factors RF1/PrfA and RF2/PrfB on the glutamine residue of the universally conserved GGQ motif.</text>
</comment>
<dbReference type="InterPro" id="IPR019874">
    <property type="entry name" value="RF_methyltr_PrmC"/>
</dbReference>
<proteinExistence type="inferred from homology"/>
<dbReference type="NCBIfam" id="TIGR00536">
    <property type="entry name" value="hemK_fam"/>
    <property type="match status" value="1"/>
</dbReference>
<evidence type="ECO:0000259" key="7">
    <source>
        <dbReference type="Pfam" id="PF17827"/>
    </source>
</evidence>
<keyword evidence="2 5" id="KW-0808">Transferase</keyword>
<dbReference type="PANTHER" id="PTHR18895:SF74">
    <property type="entry name" value="MTRF1L RELEASE FACTOR GLUTAMINE METHYLTRANSFERASE"/>
    <property type="match status" value="1"/>
</dbReference>
<feature type="binding site" evidence="5">
    <location>
        <begin position="117"/>
        <end position="121"/>
    </location>
    <ligand>
        <name>S-adenosyl-L-methionine</name>
        <dbReference type="ChEBI" id="CHEBI:59789"/>
    </ligand>
</feature>
<dbReference type="Pfam" id="PF17827">
    <property type="entry name" value="PrmC_N"/>
    <property type="match status" value="1"/>
</dbReference>
<comment type="catalytic activity">
    <reaction evidence="4 5">
        <text>L-glutaminyl-[peptide chain release factor] + S-adenosyl-L-methionine = N(5)-methyl-L-glutaminyl-[peptide chain release factor] + S-adenosyl-L-homocysteine + H(+)</text>
        <dbReference type="Rhea" id="RHEA:42896"/>
        <dbReference type="Rhea" id="RHEA-COMP:10271"/>
        <dbReference type="Rhea" id="RHEA-COMP:10272"/>
        <dbReference type="ChEBI" id="CHEBI:15378"/>
        <dbReference type="ChEBI" id="CHEBI:30011"/>
        <dbReference type="ChEBI" id="CHEBI:57856"/>
        <dbReference type="ChEBI" id="CHEBI:59789"/>
        <dbReference type="ChEBI" id="CHEBI:61891"/>
        <dbReference type="EC" id="2.1.1.297"/>
    </reaction>
</comment>
<dbReference type="EC" id="2.1.1.297" evidence="5"/>
<gene>
    <name evidence="5 8" type="primary">prmC</name>
    <name evidence="8" type="ORF">HHO37_00115</name>
</gene>
<feature type="binding site" evidence="5">
    <location>
        <position position="181"/>
    </location>
    <ligand>
        <name>S-adenosyl-L-methionine</name>
        <dbReference type="ChEBI" id="CHEBI:59789"/>
    </ligand>
</feature>
<evidence type="ECO:0000259" key="6">
    <source>
        <dbReference type="Pfam" id="PF05175"/>
    </source>
</evidence>
<dbReference type="EMBL" id="JABASA010000001">
    <property type="protein sequence ID" value="NMD48106.1"/>
    <property type="molecule type" value="Genomic_DNA"/>
</dbReference>
<dbReference type="Gene3D" id="1.10.8.10">
    <property type="entry name" value="DNA helicase RuvA subunit, C-terminal domain"/>
    <property type="match status" value="1"/>
</dbReference>
<evidence type="ECO:0000256" key="1">
    <source>
        <dbReference type="ARBA" id="ARBA00022603"/>
    </source>
</evidence>
<dbReference type="HAMAP" id="MF_02126">
    <property type="entry name" value="RF_methyltr_PrmC"/>
    <property type="match status" value="1"/>
</dbReference>
<dbReference type="GO" id="GO:0032259">
    <property type="term" value="P:methylation"/>
    <property type="evidence" value="ECO:0007669"/>
    <property type="project" value="UniProtKB-KW"/>
</dbReference>
<dbReference type="RefSeq" id="WP_223101678.1">
    <property type="nucleotide sequence ID" value="NZ_JABASA010000001.1"/>
</dbReference>
<dbReference type="SUPFAM" id="SSF53335">
    <property type="entry name" value="S-adenosyl-L-methionine-dependent methyltransferases"/>
    <property type="match status" value="1"/>
</dbReference>
<dbReference type="InterPro" id="IPR050320">
    <property type="entry name" value="N5-glutamine_MTase"/>
</dbReference>
<comment type="similarity">
    <text evidence="5">Belongs to the protein N5-glutamine methyltransferase family. PrmC subfamily.</text>
</comment>
<evidence type="ECO:0000256" key="3">
    <source>
        <dbReference type="ARBA" id="ARBA00022691"/>
    </source>
</evidence>
<accession>A0A7X9LBS6</accession>
<dbReference type="GO" id="GO:0102559">
    <property type="term" value="F:peptide chain release factor N(5)-glutamine methyltransferase activity"/>
    <property type="evidence" value="ECO:0007669"/>
    <property type="project" value="UniProtKB-EC"/>
</dbReference>
<evidence type="ECO:0000313" key="9">
    <source>
        <dbReference type="Proteomes" id="UP000532121"/>
    </source>
</evidence>
<dbReference type="Proteomes" id="UP000532121">
    <property type="component" value="Unassembled WGS sequence"/>
</dbReference>
<evidence type="ECO:0000256" key="2">
    <source>
        <dbReference type="ARBA" id="ARBA00022679"/>
    </source>
</evidence>
<protein>
    <recommendedName>
        <fullName evidence="5">Release factor glutamine methyltransferase</fullName>
        <shortName evidence="5">RF MTase</shortName>
        <ecNumber evidence="5">2.1.1.297</ecNumber>
    </recommendedName>
    <alternativeName>
        <fullName evidence="5">N5-glutamine methyltransferase PrmC</fullName>
    </alternativeName>
    <alternativeName>
        <fullName evidence="5">Protein-(glutamine-N5) MTase PrmC</fullName>
    </alternativeName>
    <alternativeName>
        <fullName evidence="5">Protein-glutamine N-methyltransferase PrmC</fullName>
    </alternativeName>
</protein>
<sequence>MNYAQAFAQYEAVLAANGEEKAALAYVFNDWKDWSRLDFILHQSHEIPEADLRQLDRITKLLKQHIPAQYITKKAYFADLTLTVDERVLIPRPETEELVNLILEENPDESLTVLDIGTGSGAIAIALAKARKNWQISASDISKKALLLAQDNARANQTAVNFLHSDVFSQISDKYDIIVSNPPYIAFEDRNEVGQNVLLHEPHLALFADNEGLSVYQKIAEGAAEHLTAGGRIYLEIGYKQGASVSEIFRNYFSDKRIRLLQDSFGKDRMVVIDDG</sequence>
<evidence type="ECO:0000313" key="8">
    <source>
        <dbReference type="EMBL" id="NMD48106.1"/>
    </source>
</evidence>
<evidence type="ECO:0000256" key="4">
    <source>
        <dbReference type="ARBA" id="ARBA00048391"/>
    </source>
</evidence>
<feature type="domain" description="Release factor glutamine methyltransferase N-terminal" evidence="7">
    <location>
        <begin position="5"/>
        <end position="72"/>
    </location>
</feature>
<dbReference type="Gene3D" id="3.40.50.150">
    <property type="entry name" value="Vaccinia Virus protein VP39"/>
    <property type="match status" value="1"/>
</dbReference>
<organism evidence="8 9">
    <name type="scientific">Streptococcus ratti</name>
    <dbReference type="NCBI Taxonomy" id="1341"/>
    <lineage>
        <taxon>Bacteria</taxon>
        <taxon>Bacillati</taxon>
        <taxon>Bacillota</taxon>
        <taxon>Bacilli</taxon>
        <taxon>Lactobacillales</taxon>
        <taxon>Streptococcaceae</taxon>
        <taxon>Streptococcus</taxon>
    </lineage>
</organism>
<dbReference type="PANTHER" id="PTHR18895">
    <property type="entry name" value="HEMK METHYLTRANSFERASE"/>
    <property type="match status" value="1"/>
</dbReference>
<comment type="caution">
    <text evidence="5">Lacks conserved residue(s) required for the propagation of feature annotation.</text>
</comment>
<dbReference type="GO" id="GO:0003676">
    <property type="term" value="F:nucleic acid binding"/>
    <property type="evidence" value="ECO:0007669"/>
    <property type="project" value="InterPro"/>
</dbReference>
<name>A0A7X9LBS6_STRRT</name>
<evidence type="ECO:0000256" key="5">
    <source>
        <dbReference type="HAMAP-Rule" id="MF_02126"/>
    </source>
</evidence>
<reference evidence="8 9" key="1">
    <citation type="submission" date="2020-04" db="EMBL/GenBank/DDBJ databases">
        <title>MicrobeNet Type strains.</title>
        <authorList>
            <person name="Nicholson A.C."/>
        </authorList>
    </citation>
    <scope>NUCLEOTIDE SEQUENCE [LARGE SCALE GENOMIC DNA]</scope>
    <source>
        <strain evidence="8 9">DSM 22768</strain>
    </source>
</reference>
<dbReference type="InterPro" id="IPR029063">
    <property type="entry name" value="SAM-dependent_MTases_sf"/>
</dbReference>
<feature type="binding site" evidence="5">
    <location>
        <position position="140"/>
    </location>
    <ligand>
        <name>S-adenosyl-L-methionine</name>
        <dbReference type="ChEBI" id="CHEBI:59789"/>
    </ligand>
</feature>
<keyword evidence="3 5" id="KW-0949">S-adenosyl-L-methionine</keyword>
<dbReference type="InterPro" id="IPR002052">
    <property type="entry name" value="DNA_methylase_N6_adenine_CS"/>
</dbReference>
<dbReference type="AlphaFoldDB" id="A0A7X9LBS6"/>
<comment type="caution">
    <text evidence="8">The sequence shown here is derived from an EMBL/GenBank/DDBJ whole genome shotgun (WGS) entry which is preliminary data.</text>
</comment>
<dbReference type="InterPro" id="IPR004556">
    <property type="entry name" value="HemK-like"/>
</dbReference>
<dbReference type="CDD" id="cd02440">
    <property type="entry name" value="AdoMet_MTases"/>
    <property type="match status" value="1"/>
</dbReference>